<dbReference type="EMBL" id="CH933808">
    <property type="protein sequence ID" value="KRG05142.1"/>
    <property type="molecule type" value="Genomic_DNA"/>
</dbReference>
<feature type="chain" id="PRO_5006387723" evidence="1">
    <location>
        <begin position="23"/>
        <end position="169"/>
    </location>
</feature>
<dbReference type="InParanoid" id="A0A0Q9X9K4"/>
<keyword evidence="1" id="KW-0732">Signal</keyword>
<sequence>MNTKRMILIVCICSAFLLVVRAEPEKCSNFKRVIEILGNTSNATIKLVDLNNNTKTNGSDTKDFNKIKDSPDVLILSDKENVSSNSKWILSKNSKTYPFNVFLPRFKHKLNVFHPHKPPKLDKTLFQTAENQNYIFIKEKLYMVLYDKHFSPKLSIVKLMYTVVDGFWD</sequence>
<reference evidence="2 3" key="1">
    <citation type="journal article" date="2007" name="Nature">
        <title>Evolution of genes and genomes on the Drosophila phylogeny.</title>
        <authorList>
            <consortium name="Drosophila 12 Genomes Consortium"/>
            <person name="Clark A.G."/>
            <person name="Eisen M.B."/>
            <person name="Smith D.R."/>
            <person name="Bergman C.M."/>
            <person name="Oliver B."/>
            <person name="Markow T.A."/>
            <person name="Kaufman T.C."/>
            <person name="Kellis M."/>
            <person name="Gelbart W."/>
            <person name="Iyer V.N."/>
            <person name="Pollard D.A."/>
            <person name="Sackton T.B."/>
            <person name="Larracuente A.M."/>
            <person name="Singh N.D."/>
            <person name="Abad J.P."/>
            <person name="Abt D.N."/>
            <person name="Adryan B."/>
            <person name="Aguade M."/>
            <person name="Akashi H."/>
            <person name="Anderson W.W."/>
            <person name="Aquadro C.F."/>
            <person name="Ardell D.H."/>
            <person name="Arguello R."/>
            <person name="Artieri C.G."/>
            <person name="Barbash D.A."/>
            <person name="Barker D."/>
            <person name="Barsanti P."/>
            <person name="Batterham P."/>
            <person name="Batzoglou S."/>
            <person name="Begun D."/>
            <person name="Bhutkar A."/>
            <person name="Blanco E."/>
            <person name="Bosak S.A."/>
            <person name="Bradley R.K."/>
            <person name="Brand A.D."/>
            <person name="Brent M.R."/>
            <person name="Brooks A.N."/>
            <person name="Brown R.H."/>
            <person name="Butlin R.K."/>
            <person name="Caggese C."/>
            <person name="Calvi B.R."/>
            <person name="Bernardo de Carvalho A."/>
            <person name="Caspi A."/>
            <person name="Castrezana S."/>
            <person name="Celniker S.E."/>
            <person name="Chang J.L."/>
            <person name="Chapple C."/>
            <person name="Chatterji S."/>
            <person name="Chinwalla A."/>
            <person name="Civetta A."/>
            <person name="Clifton S.W."/>
            <person name="Comeron J.M."/>
            <person name="Costello J.C."/>
            <person name="Coyne J.A."/>
            <person name="Daub J."/>
            <person name="David R.G."/>
            <person name="Delcher A.L."/>
            <person name="Delehaunty K."/>
            <person name="Do C.B."/>
            <person name="Ebling H."/>
            <person name="Edwards K."/>
            <person name="Eickbush T."/>
            <person name="Evans J.D."/>
            <person name="Filipski A."/>
            <person name="Findeiss S."/>
            <person name="Freyhult E."/>
            <person name="Fulton L."/>
            <person name="Fulton R."/>
            <person name="Garcia A.C."/>
            <person name="Gardiner A."/>
            <person name="Garfield D.A."/>
            <person name="Garvin B.E."/>
            <person name="Gibson G."/>
            <person name="Gilbert D."/>
            <person name="Gnerre S."/>
            <person name="Godfrey J."/>
            <person name="Good R."/>
            <person name="Gotea V."/>
            <person name="Gravely B."/>
            <person name="Greenberg A.J."/>
            <person name="Griffiths-Jones S."/>
            <person name="Gross S."/>
            <person name="Guigo R."/>
            <person name="Gustafson E.A."/>
            <person name="Haerty W."/>
            <person name="Hahn M.W."/>
            <person name="Halligan D.L."/>
            <person name="Halpern A.L."/>
            <person name="Halter G.M."/>
            <person name="Han M.V."/>
            <person name="Heger A."/>
            <person name="Hillier L."/>
            <person name="Hinrichs A.S."/>
            <person name="Holmes I."/>
            <person name="Hoskins R.A."/>
            <person name="Hubisz M.J."/>
            <person name="Hultmark D."/>
            <person name="Huntley M.A."/>
            <person name="Jaffe D.B."/>
            <person name="Jagadeeshan S."/>
            <person name="Jeck W.R."/>
            <person name="Johnson J."/>
            <person name="Jones C.D."/>
            <person name="Jordan W.C."/>
            <person name="Karpen G.H."/>
            <person name="Kataoka E."/>
            <person name="Keightley P.D."/>
            <person name="Kheradpour P."/>
            <person name="Kirkness E.F."/>
            <person name="Koerich L.B."/>
            <person name="Kristiansen K."/>
            <person name="Kudrna D."/>
            <person name="Kulathinal R.J."/>
            <person name="Kumar S."/>
            <person name="Kwok R."/>
            <person name="Lander E."/>
            <person name="Langley C.H."/>
            <person name="Lapoint R."/>
            <person name="Lazzaro B.P."/>
            <person name="Lee S.J."/>
            <person name="Levesque L."/>
            <person name="Li R."/>
            <person name="Lin C.F."/>
            <person name="Lin M.F."/>
            <person name="Lindblad-Toh K."/>
            <person name="Llopart A."/>
            <person name="Long M."/>
            <person name="Low L."/>
            <person name="Lozovsky E."/>
            <person name="Lu J."/>
            <person name="Luo M."/>
            <person name="Machado C.A."/>
            <person name="Makalowski W."/>
            <person name="Marzo M."/>
            <person name="Matsuda M."/>
            <person name="Matzkin L."/>
            <person name="McAllister B."/>
            <person name="McBride C.S."/>
            <person name="McKernan B."/>
            <person name="McKernan K."/>
            <person name="Mendez-Lago M."/>
            <person name="Minx P."/>
            <person name="Mollenhauer M.U."/>
            <person name="Montooth K."/>
            <person name="Mount S.M."/>
            <person name="Mu X."/>
            <person name="Myers E."/>
            <person name="Negre B."/>
            <person name="Newfeld S."/>
            <person name="Nielsen R."/>
            <person name="Noor M.A."/>
            <person name="O'Grady P."/>
            <person name="Pachter L."/>
            <person name="Papaceit M."/>
            <person name="Parisi M.J."/>
            <person name="Parisi M."/>
            <person name="Parts L."/>
            <person name="Pedersen J.S."/>
            <person name="Pesole G."/>
            <person name="Phillippy A.M."/>
            <person name="Ponting C.P."/>
            <person name="Pop M."/>
            <person name="Porcelli D."/>
            <person name="Powell J.R."/>
            <person name="Prohaska S."/>
            <person name="Pruitt K."/>
            <person name="Puig M."/>
            <person name="Quesneville H."/>
            <person name="Ram K.R."/>
            <person name="Rand D."/>
            <person name="Rasmussen M.D."/>
            <person name="Reed L.K."/>
            <person name="Reenan R."/>
            <person name="Reily A."/>
            <person name="Remington K.A."/>
            <person name="Rieger T.T."/>
            <person name="Ritchie M.G."/>
            <person name="Robin C."/>
            <person name="Rogers Y.H."/>
            <person name="Rohde C."/>
            <person name="Rozas J."/>
            <person name="Rubenfield M.J."/>
            <person name="Ruiz A."/>
            <person name="Russo S."/>
            <person name="Salzberg S.L."/>
            <person name="Sanchez-Gracia A."/>
            <person name="Saranga D.J."/>
            <person name="Sato H."/>
            <person name="Schaeffer S.W."/>
            <person name="Schatz M.C."/>
            <person name="Schlenke T."/>
            <person name="Schwartz R."/>
            <person name="Segarra C."/>
            <person name="Singh R.S."/>
            <person name="Sirot L."/>
            <person name="Sirota M."/>
            <person name="Sisneros N.B."/>
            <person name="Smith C.D."/>
            <person name="Smith T.F."/>
            <person name="Spieth J."/>
            <person name="Stage D.E."/>
            <person name="Stark A."/>
            <person name="Stephan W."/>
            <person name="Strausberg R.L."/>
            <person name="Strempel S."/>
            <person name="Sturgill D."/>
            <person name="Sutton G."/>
            <person name="Sutton G.G."/>
            <person name="Tao W."/>
            <person name="Teichmann S."/>
            <person name="Tobari Y.N."/>
            <person name="Tomimura Y."/>
            <person name="Tsolas J.M."/>
            <person name="Valente V.L."/>
            <person name="Venter E."/>
            <person name="Venter J.C."/>
            <person name="Vicario S."/>
            <person name="Vieira F.G."/>
            <person name="Vilella A.J."/>
            <person name="Villasante A."/>
            <person name="Walenz B."/>
            <person name="Wang J."/>
            <person name="Wasserman M."/>
            <person name="Watts T."/>
            <person name="Wilson D."/>
            <person name="Wilson R.K."/>
            <person name="Wing R.A."/>
            <person name="Wolfner M.F."/>
            <person name="Wong A."/>
            <person name="Wong G.K."/>
            <person name="Wu C.I."/>
            <person name="Wu G."/>
            <person name="Yamamoto D."/>
            <person name="Yang H.P."/>
            <person name="Yang S.P."/>
            <person name="Yorke J.A."/>
            <person name="Yoshida K."/>
            <person name="Zdobnov E."/>
            <person name="Zhang P."/>
            <person name="Zhang Y."/>
            <person name="Zimin A.V."/>
            <person name="Baldwin J."/>
            <person name="Abdouelleil A."/>
            <person name="Abdulkadir J."/>
            <person name="Abebe A."/>
            <person name="Abera B."/>
            <person name="Abreu J."/>
            <person name="Acer S.C."/>
            <person name="Aftuck L."/>
            <person name="Alexander A."/>
            <person name="An P."/>
            <person name="Anderson E."/>
            <person name="Anderson S."/>
            <person name="Arachi H."/>
            <person name="Azer M."/>
            <person name="Bachantsang P."/>
            <person name="Barry A."/>
            <person name="Bayul T."/>
            <person name="Berlin A."/>
            <person name="Bessette D."/>
            <person name="Bloom T."/>
            <person name="Blye J."/>
            <person name="Boguslavskiy L."/>
            <person name="Bonnet C."/>
            <person name="Boukhgalter B."/>
            <person name="Bourzgui I."/>
            <person name="Brown A."/>
            <person name="Cahill P."/>
            <person name="Channer S."/>
            <person name="Cheshatsang Y."/>
            <person name="Chuda L."/>
            <person name="Citroen M."/>
            <person name="Collymore A."/>
            <person name="Cooke P."/>
            <person name="Costello M."/>
            <person name="D'Aco K."/>
            <person name="Daza R."/>
            <person name="De Haan G."/>
            <person name="DeGray S."/>
            <person name="DeMaso C."/>
            <person name="Dhargay N."/>
            <person name="Dooley K."/>
            <person name="Dooley E."/>
            <person name="Doricent M."/>
            <person name="Dorje P."/>
            <person name="Dorjee K."/>
            <person name="Dupes A."/>
            <person name="Elong R."/>
            <person name="Falk J."/>
            <person name="Farina A."/>
            <person name="Faro S."/>
            <person name="Ferguson D."/>
            <person name="Fisher S."/>
            <person name="Foley C.D."/>
            <person name="Franke A."/>
            <person name="Friedrich D."/>
            <person name="Gadbois L."/>
            <person name="Gearin G."/>
            <person name="Gearin C.R."/>
            <person name="Giannoukos G."/>
            <person name="Goode T."/>
            <person name="Graham J."/>
            <person name="Grandbois E."/>
            <person name="Grewal S."/>
            <person name="Gyaltsen K."/>
            <person name="Hafez N."/>
            <person name="Hagos B."/>
            <person name="Hall J."/>
            <person name="Henson C."/>
            <person name="Hollinger A."/>
            <person name="Honan T."/>
            <person name="Huard M.D."/>
            <person name="Hughes L."/>
            <person name="Hurhula B."/>
            <person name="Husby M.E."/>
            <person name="Kamat A."/>
            <person name="Kanga B."/>
            <person name="Kashin S."/>
            <person name="Khazanovich D."/>
            <person name="Kisner P."/>
            <person name="Lance K."/>
            <person name="Lara M."/>
            <person name="Lee W."/>
            <person name="Lennon N."/>
            <person name="Letendre F."/>
            <person name="LeVine R."/>
            <person name="Lipovsky A."/>
            <person name="Liu X."/>
            <person name="Liu J."/>
            <person name="Liu S."/>
            <person name="Lokyitsang T."/>
            <person name="Lokyitsang Y."/>
            <person name="Lubonja R."/>
            <person name="Lui A."/>
            <person name="MacDonald P."/>
            <person name="Magnisalis V."/>
            <person name="Maru K."/>
            <person name="Matthews C."/>
            <person name="McCusker W."/>
            <person name="McDonough S."/>
            <person name="Mehta T."/>
            <person name="Meldrim J."/>
            <person name="Meneus L."/>
            <person name="Mihai O."/>
            <person name="Mihalev A."/>
            <person name="Mihova T."/>
            <person name="Mittelman R."/>
            <person name="Mlenga V."/>
            <person name="Montmayeur A."/>
            <person name="Mulrain L."/>
            <person name="Navidi A."/>
            <person name="Naylor J."/>
            <person name="Negash T."/>
            <person name="Nguyen T."/>
            <person name="Nguyen N."/>
            <person name="Nicol R."/>
            <person name="Norbu C."/>
            <person name="Norbu N."/>
            <person name="Novod N."/>
            <person name="O'Neill B."/>
            <person name="Osman S."/>
            <person name="Markiewicz E."/>
            <person name="Oyono O.L."/>
            <person name="Patti C."/>
            <person name="Phunkhang P."/>
            <person name="Pierre F."/>
            <person name="Priest M."/>
            <person name="Raghuraman S."/>
            <person name="Rege F."/>
            <person name="Reyes R."/>
            <person name="Rise C."/>
            <person name="Rogov P."/>
            <person name="Ross K."/>
            <person name="Ryan E."/>
            <person name="Settipalli S."/>
            <person name="Shea T."/>
            <person name="Sherpa N."/>
            <person name="Shi L."/>
            <person name="Shih D."/>
            <person name="Sparrow T."/>
            <person name="Spaulding J."/>
            <person name="Stalker J."/>
            <person name="Stange-Thomann N."/>
            <person name="Stavropoulos S."/>
            <person name="Stone C."/>
            <person name="Strader C."/>
            <person name="Tesfaye S."/>
            <person name="Thomson T."/>
            <person name="Thoulutsang Y."/>
            <person name="Thoulutsang D."/>
            <person name="Topham K."/>
            <person name="Topping I."/>
            <person name="Tsamla T."/>
            <person name="Vassiliev H."/>
            <person name="Vo A."/>
            <person name="Wangchuk T."/>
            <person name="Wangdi T."/>
            <person name="Weiand M."/>
            <person name="Wilkinson J."/>
            <person name="Wilson A."/>
            <person name="Yadav S."/>
            <person name="Young G."/>
            <person name="Yu Q."/>
            <person name="Zembek L."/>
            <person name="Zhong D."/>
            <person name="Zimmer A."/>
            <person name="Zwirko Z."/>
            <person name="Jaffe D.B."/>
            <person name="Alvarez P."/>
            <person name="Brockman W."/>
            <person name="Butler J."/>
            <person name="Chin C."/>
            <person name="Gnerre S."/>
            <person name="Grabherr M."/>
            <person name="Kleber M."/>
            <person name="Mauceli E."/>
            <person name="MacCallum I."/>
        </authorList>
    </citation>
    <scope>NUCLEOTIDE SEQUENCE [LARGE SCALE GENOMIC DNA]</scope>
    <source>
        <strain evidence="3">Tucson 15081-1352.22</strain>
    </source>
</reference>
<proteinExistence type="predicted"/>
<feature type="signal peptide" evidence="1">
    <location>
        <begin position="1"/>
        <end position="22"/>
    </location>
</feature>
<dbReference type="AlphaFoldDB" id="A0A0Q9X9K4"/>
<keyword evidence="3" id="KW-1185">Reference proteome</keyword>
<dbReference type="Proteomes" id="UP000009192">
    <property type="component" value="Unassembled WGS sequence"/>
</dbReference>
<evidence type="ECO:0000313" key="2">
    <source>
        <dbReference type="EMBL" id="KRG05142.1"/>
    </source>
</evidence>
<dbReference type="KEGG" id="dmo:Dmoj_GI25934"/>
<protein>
    <submittedName>
        <fullName evidence="2">Uncharacterized protein, isoform B</fullName>
    </submittedName>
</protein>
<evidence type="ECO:0000313" key="3">
    <source>
        <dbReference type="Proteomes" id="UP000009192"/>
    </source>
</evidence>
<organism evidence="2 3">
    <name type="scientific">Drosophila mojavensis</name>
    <name type="common">Fruit fly</name>
    <dbReference type="NCBI Taxonomy" id="7230"/>
    <lineage>
        <taxon>Eukaryota</taxon>
        <taxon>Metazoa</taxon>
        <taxon>Ecdysozoa</taxon>
        <taxon>Arthropoda</taxon>
        <taxon>Hexapoda</taxon>
        <taxon>Insecta</taxon>
        <taxon>Pterygota</taxon>
        <taxon>Neoptera</taxon>
        <taxon>Endopterygota</taxon>
        <taxon>Diptera</taxon>
        <taxon>Brachycera</taxon>
        <taxon>Muscomorpha</taxon>
        <taxon>Ephydroidea</taxon>
        <taxon>Drosophilidae</taxon>
        <taxon>Drosophila</taxon>
    </lineage>
</organism>
<gene>
    <name evidence="2" type="primary">Dmoj\GI25934</name>
    <name evidence="2" type="ORF">Dmoj_GI25934</name>
</gene>
<name>A0A0Q9X9K4_DROMO</name>
<accession>A0A0Q9X9K4</accession>
<dbReference type="OrthoDB" id="10524846at2759"/>
<evidence type="ECO:0000256" key="1">
    <source>
        <dbReference type="SAM" id="SignalP"/>
    </source>
</evidence>